<evidence type="ECO:0000256" key="1">
    <source>
        <dbReference type="SAM" id="MobiDB-lite"/>
    </source>
</evidence>
<keyword evidence="2" id="KW-0732">Signal</keyword>
<feature type="compositionally biased region" description="Basic and acidic residues" evidence="1">
    <location>
        <begin position="94"/>
        <end position="110"/>
    </location>
</feature>
<dbReference type="AlphaFoldDB" id="A0A316VGJ0"/>
<evidence type="ECO:0000313" key="4">
    <source>
        <dbReference type="Proteomes" id="UP000245771"/>
    </source>
</evidence>
<evidence type="ECO:0000313" key="3">
    <source>
        <dbReference type="EMBL" id="PWN36620.1"/>
    </source>
</evidence>
<dbReference type="RefSeq" id="XP_025356922.1">
    <property type="nucleotide sequence ID" value="XM_025497500.1"/>
</dbReference>
<protein>
    <submittedName>
        <fullName evidence="3">Uncharacterized protein</fullName>
    </submittedName>
</protein>
<organism evidence="3 4">
    <name type="scientific">Meira miltonrushii</name>
    <dbReference type="NCBI Taxonomy" id="1280837"/>
    <lineage>
        <taxon>Eukaryota</taxon>
        <taxon>Fungi</taxon>
        <taxon>Dikarya</taxon>
        <taxon>Basidiomycota</taxon>
        <taxon>Ustilaginomycotina</taxon>
        <taxon>Exobasidiomycetes</taxon>
        <taxon>Exobasidiales</taxon>
        <taxon>Brachybasidiaceae</taxon>
        <taxon>Meira</taxon>
    </lineage>
</organism>
<dbReference type="Proteomes" id="UP000245771">
    <property type="component" value="Unassembled WGS sequence"/>
</dbReference>
<feature type="region of interest" description="Disordered" evidence="1">
    <location>
        <begin position="27"/>
        <end position="50"/>
    </location>
</feature>
<accession>A0A316VGJ0</accession>
<dbReference type="GeneID" id="37019281"/>
<gene>
    <name evidence="3" type="ORF">FA14DRAFT_152053</name>
</gene>
<evidence type="ECO:0000256" key="2">
    <source>
        <dbReference type="SAM" id="SignalP"/>
    </source>
</evidence>
<feature type="region of interest" description="Disordered" evidence="1">
    <location>
        <begin position="79"/>
        <end position="110"/>
    </location>
</feature>
<reference evidence="3 4" key="1">
    <citation type="journal article" date="2018" name="Mol. Biol. Evol.">
        <title>Broad Genomic Sampling Reveals a Smut Pathogenic Ancestry of the Fungal Clade Ustilaginomycotina.</title>
        <authorList>
            <person name="Kijpornyongpan T."/>
            <person name="Mondo S.J."/>
            <person name="Barry K."/>
            <person name="Sandor L."/>
            <person name="Lee J."/>
            <person name="Lipzen A."/>
            <person name="Pangilinan J."/>
            <person name="LaButti K."/>
            <person name="Hainaut M."/>
            <person name="Henrissat B."/>
            <person name="Grigoriev I.V."/>
            <person name="Spatafora J.W."/>
            <person name="Aime M.C."/>
        </authorList>
    </citation>
    <scope>NUCLEOTIDE SEQUENCE [LARGE SCALE GENOMIC DNA]</scope>
    <source>
        <strain evidence="3 4">MCA 3882</strain>
    </source>
</reference>
<dbReference type="EMBL" id="KZ819602">
    <property type="protein sequence ID" value="PWN36620.1"/>
    <property type="molecule type" value="Genomic_DNA"/>
</dbReference>
<keyword evidence="4" id="KW-1185">Reference proteome</keyword>
<dbReference type="InParanoid" id="A0A316VGJ0"/>
<feature type="signal peptide" evidence="2">
    <location>
        <begin position="1"/>
        <end position="24"/>
    </location>
</feature>
<name>A0A316VGJ0_9BASI</name>
<proteinExistence type="predicted"/>
<feature type="chain" id="PRO_5016281081" evidence="2">
    <location>
        <begin position="25"/>
        <end position="110"/>
    </location>
</feature>
<sequence>MRDKVKKMILTFAFFVLYGSLAFAAPASKERGSGSGKSIQEAGAEATRKSLEHARTAGYTIGLSQIAGNENDKYALRQAAETHARHMSHQLQVAKDEKTARKKDNDGKPK</sequence>